<keyword evidence="3" id="KW-1185">Reference proteome</keyword>
<organism evidence="2 3">
    <name type="scientific">Zophobas morio</name>
    <dbReference type="NCBI Taxonomy" id="2755281"/>
    <lineage>
        <taxon>Eukaryota</taxon>
        <taxon>Metazoa</taxon>
        <taxon>Ecdysozoa</taxon>
        <taxon>Arthropoda</taxon>
        <taxon>Hexapoda</taxon>
        <taxon>Insecta</taxon>
        <taxon>Pterygota</taxon>
        <taxon>Neoptera</taxon>
        <taxon>Endopterygota</taxon>
        <taxon>Coleoptera</taxon>
        <taxon>Polyphaga</taxon>
        <taxon>Cucujiformia</taxon>
        <taxon>Tenebrionidae</taxon>
        <taxon>Zophobas</taxon>
    </lineage>
</organism>
<evidence type="ECO:0000256" key="1">
    <source>
        <dbReference type="SAM" id="SignalP"/>
    </source>
</evidence>
<reference evidence="2" key="1">
    <citation type="journal article" date="2023" name="G3 (Bethesda)">
        <title>Whole genome assemblies of Zophobas morio and Tenebrio molitor.</title>
        <authorList>
            <person name="Kaur S."/>
            <person name="Stinson S.A."/>
            <person name="diCenzo G.C."/>
        </authorList>
    </citation>
    <scope>NUCLEOTIDE SEQUENCE</scope>
    <source>
        <strain evidence="2">QUZm001</strain>
    </source>
</reference>
<gene>
    <name evidence="2" type="ORF">Zmor_006065</name>
</gene>
<proteinExistence type="predicted"/>
<evidence type="ECO:0000313" key="2">
    <source>
        <dbReference type="EMBL" id="KAJ3661678.1"/>
    </source>
</evidence>
<sequence>MNLQKKGTTHLLLVLSPWATTHTLPSGAPARAQEDSLVLSLQNHSSSIYGKLSIMVSPVSRRNSRLGHFPKRGMSKL</sequence>
<feature type="chain" id="PRO_5041228615" evidence="1">
    <location>
        <begin position="24"/>
        <end position="77"/>
    </location>
</feature>
<protein>
    <submittedName>
        <fullName evidence="2">Uncharacterized protein</fullName>
    </submittedName>
</protein>
<dbReference type="EMBL" id="JALNTZ010000002">
    <property type="protein sequence ID" value="KAJ3661678.1"/>
    <property type="molecule type" value="Genomic_DNA"/>
</dbReference>
<name>A0AA38IP74_9CUCU</name>
<dbReference type="Proteomes" id="UP001168821">
    <property type="component" value="Unassembled WGS sequence"/>
</dbReference>
<feature type="signal peptide" evidence="1">
    <location>
        <begin position="1"/>
        <end position="23"/>
    </location>
</feature>
<evidence type="ECO:0000313" key="3">
    <source>
        <dbReference type="Proteomes" id="UP001168821"/>
    </source>
</evidence>
<keyword evidence="1" id="KW-0732">Signal</keyword>
<accession>A0AA38IP74</accession>
<comment type="caution">
    <text evidence="2">The sequence shown here is derived from an EMBL/GenBank/DDBJ whole genome shotgun (WGS) entry which is preliminary data.</text>
</comment>
<dbReference type="AlphaFoldDB" id="A0AA38IP74"/>